<dbReference type="NCBIfam" id="TIGR00507">
    <property type="entry name" value="aroE"/>
    <property type="match status" value="1"/>
</dbReference>
<feature type="domain" description="SDH C-terminal" evidence="11">
    <location>
        <begin position="247"/>
        <end position="277"/>
    </location>
</feature>
<dbReference type="HAMAP" id="MF_00222">
    <property type="entry name" value="Shikimate_DH_AroE"/>
    <property type="match status" value="1"/>
</dbReference>
<comment type="pathway">
    <text evidence="1 8">Metabolic intermediate biosynthesis; chorismate biosynthesis; chorismate from D-erythrose 4-phosphate and phosphoenolpyruvate: step 4/7.</text>
</comment>
<dbReference type="Pfam" id="PF08501">
    <property type="entry name" value="Shikimate_dh_N"/>
    <property type="match status" value="1"/>
</dbReference>
<comment type="catalytic activity">
    <reaction evidence="7 8">
        <text>shikimate + NADP(+) = 3-dehydroshikimate + NADPH + H(+)</text>
        <dbReference type="Rhea" id="RHEA:17737"/>
        <dbReference type="ChEBI" id="CHEBI:15378"/>
        <dbReference type="ChEBI" id="CHEBI:16630"/>
        <dbReference type="ChEBI" id="CHEBI:36208"/>
        <dbReference type="ChEBI" id="CHEBI:57783"/>
        <dbReference type="ChEBI" id="CHEBI:58349"/>
        <dbReference type="EC" id="1.1.1.25"/>
    </reaction>
</comment>
<dbReference type="InterPro" id="IPR013708">
    <property type="entry name" value="Shikimate_DH-bd_N"/>
</dbReference>
<dbReference type="Gene3D" id="3.40.50.720">
    <property type="entry name" value="NAD(P)-binding Rossmann-like Domain"/>
    <property type="match status" value="1"/>
</dbReference>
<comment type="function">
    <text evidence="8">Involved in the biosynthesis of the chorismate, which leads to the biosynthesis of aromatic amino acids. Catalyzes the reversible NADPH linked reduction of 3-dehydroshikimate (DHSA) to yield shikimate (SA).</text>
</comment>
<comment type="caution">
    <text evidence="12">The sequence shown here is derived from an EMBL/GenBank/DDBJ whole genome shotgun (WGS) entry which is preliminary data.</text>
</comment>
<evidence type="ECO:0000256" key="2">
    <source>
        <dbReference type="ARBA" id="ARBA00012962"/>
    </source>
</evidence>
<dbReference type="Pfam" id="PF01488">
    <property type="entry name" value="Shikimate_DH"/>
    <property type="match status" value="1"/>
</dbReference>
<dbReference type="SUPFAM" id="SSF51735">
    <property type="entry name" value="NAD(P)-binding Rossmann-fold domains"/>
    <property type="match status" value="1"/>
</dbReference>
<feature type="binding site" evidence="8">
    <location>
        <position position="224"/>
    </location>
    <ligand>
        <name>NADP(+)</name>
        <dbReference type="ChEBI" id="CHEBI:58349"/>
    </ligand>
</feature>
<feature type="active site" description="Proton acceptor" evidence="8">
    <location>
        <position position="68"/>
    </location>
</feature>
<evidence type="ECO:0000256" key="8">
    <source>
        <dbReference type="HAMAP-Rule" id="MF_00222"/>
    </source>
</evidence>
<evidence type="ECO:0000313" key="13">
    <source>
        <dbReference type="Proteomes" id="UP000037854"/>
    </source>
</evidence>
<protein>
    <recommendedName>
        <fullName evidence="2 8">Shikimate dehydrogenase (NADP(+))</fullName>
        <shortName evidence="8">SDH</shortName>
        <ecNumber evidence="2 8">1.1.1.25</ecNumber>
    </recommendedName>
</protein>
<comment type="caution">
    <text evidence="8">Lacks conserved residue(s) required for the propagation of feature annotation.</text>
</comment>
<dbReference type="InterPro" id="IPR041121">
    <property type="entry name" value="SDH_C"/>
</dbReference>
<dbReference type="InterPro" id="IPR006151">
    <property type="entry name" value="Shikm_DH/Glu-tRNA_Rdtase"/>
</dbReference>
<dbReference type="CDD" id="cd01065">
    <property type="entry name" value="NAD_bind_Shikimate_DH"/>
    <property type="match status" value="1"/>
</dbReference>
<dbReference type="EC" id="1.1.1.25" evidence="2 8"/>
<evidence type="ECO:0000256" key="1">
    <source>
        <dbReference type="ARBA" id="ARBA00004871"/>
    </source>
</evidence>
<evidence type="ECO:0000259" key="10">
    <source>
        <dbReference type="Pfam" id="PF08501"/>
    </source>
</evidence>
<feature type="binding site" evidence="8">
    <location>
        <position position="64"/>
    </location>
    <ligand>
        <name>shikimate</name>
        <dbReference type="ChEBI" id="CHEBI:36208"/>
    </ligand>
</feature>
<dbReference type="RefSeq" id="WP_060669196.1">
    <property type="nucleotide sequence ID" value="NZ_JAHHXM010000002.1"/>
</dbReference>
<comment type="similarity">
    <text evidence="8">Belongs to the shikimate dehydrogenase family.</text>
</comment>
<gene>
    <name evidence="8" type="primary">aroE</name>
    <name evidence="12" type="ORF">AFL42_16010</name>
</gene>
<keyword evidence="3 8" id="KW-0028">Amino-acid biosynthesis</keyword>
<name>A0ABR5MFR0_9BACI</name>
<dbReference type="InterPro" id="IPR022893">
    <property type="entry name" value="Shikimate_DH_fam"/>
</dbReference>
<feature type="domain" description="Shikimate dehydrogenase substrate binding N-terminal" evidence="10">
    <location>
        <begin position="7"/>
        <end position="91"/>
    </location>
</feature>
<reference evidence="12 13" key="1">
    <citation type="submission" date="2015-07" db="EMBL/GenBank/DDBJ databases">
        <title>High-quality draft genome sequence of Oceanobacillus caeni HM6, a bacillus isolated from a human feces.</title>
        <authorList>
            <person name="Kumar J."/>
            <person name="Verma M.K."/>
            <person name="Pandey R."/>
            <person name="Bhambi M."/>
            <person name="Chauhan N."/>
        </authorList>
    </citation>
    <scope>NUCLEOTIDE SEQUENCE [LARGE SCALE GENOMIC DNA]</scope>
    <source>
        <strain evidence="12 13">HM6</strain>
    </source>
</reference>
<dbReference type="InterPro" id="IPR036291">
    <property type="entry name" value="NAD(P)-bd_dom_sf"/>
</dbReference>
<evidence type="ECO:0000259" key="11">
    <source>
        <dbReference type="Pfam" id="PF18317"/>
    </source>
</evidence>
<dbReference type="PANTHER" id="PTHR21089:SF1">
    <property type="entry name" value="BIFUNCTIONAL 3-DEHYDROQUINATE DEHYDRATASE_SHIKIMATE DEHYDROGENASE, CHLOROPLASTIC"/>
    <property type="match status" value="1"/>
</dbReference>
<feature type="binding site" evidence="8">
    <location>
        <position position="89"/>
    </location>
    <ligand>
        <name>shikimate</name>
        <dbReference type="ChEBI" id="CHEBI:36208"/>
    </ligand>
</feature>
<organism evidence="12 13">
    <name type="scientific">Oceanobacillus caeni</name>
    <dbReference type="NCBI Taxonomy" id="405946"/>
    <lineage>
        <taxon>Bacteria</taxon>
        <taxon>Bacillati</taxon>
        <taxon>Bacillota</taxon>
        <taxon>Bacilli</taxon>
        <taxon>Bacillales</taxon>
        <taxon>Bacillaceae</taxon>
        <taxon>Oceanobacillus</taxon>
    </lineage>
</organism>
<keyword evidence="13" id="KW-1185">Reference proteome</keyword>
<dbReference type="Pfam" id="PF18317">
    <property type="entry name" value="SDH_C"/>
    <property type="match status" value="1"/>
</dbReference>
<feature type="binding site" evidence="8">
    <location>
        <begin position="156"/>
        <end position="161"/>
    </location>
    <ligand>
        <name>NADP(+)</name>
        <dbReference type="ChEBI" id="CHEBI:58349"/>
    </ligand>
</feature>
<proteinExistence type="inferred from homology"/>
<dbReference type="InterPro" id="IPR046346">
    <property type="entry name" value="Aminoacid_DH-like_N_sf"/>
</dbReference>
<keyword evidence="6 8" id="KW-0057">Aromatic amino acid biosynthesis</keyword>
<feature type="binding site" evidence="8">
    <location>
        <position position="226"/>
    </location>
    <ligand>
        <name>shikimate</name>
        <dbReference type="ChEBI" id="CHEBI:36208"/>
    </ligand>
</feature>
<evidence type="ECO:0000256" key="4">
    <source>
        <dbReference type="ARBA" id="ARBA00022857"/>
    </source>
</evidence>
<feature type="binding site" evidence="8">
    <location>
        <position position="247"/>
    </location>
    <ligand>
        <name>NADP(+)</name>
        <dbReference type="ChEBI" id="CHEBI:58349"/>
    </ligand>
</feature>
<evidence type="ECO:0000256" key="7">
    <source>
        <dbReference type="ARBA" id="ARBA00049442"/>
    </source>
</evidence>
<evidence type="ECO:0000256" key="5">
    <source>
        <dbReference type="ARBA" id="ARBA00023002"/>
    </source>
</evidence>
<keyword evidence="4 8" id="KW-0521">NADP</keyword>
<evidence type="ECO:0000259" key="9">
    <source>
        <dbReference type="Pfam" id="PF01488"/>
    </source>
</evidence>
<feature type="binding site" evidence="8">
    <location>
        <position position="254"/>
    </location>
    <ligand>
        <name>shikimate</name>
        <dbReference type="ChEBI" id="CHEBI:36208"/>
    </ligand>
</feature>
<dbReference type="SUPFAM" id="SSF53223">
    <property type="entry name" value="Aminoacid dehydrogenase-like, N-terminal domain"/>
    <property type="match status" value="1"/>
</dbReference>
<dbReference type="EMBL" id="LGTK01000087">
    <property type="protein sequence ID" value="KPH71209.1"/>
    <property type="molecule type" value="Genomic_DNA"/>
</dbReference>
<dbReference type="Gene3D" id="3.40.50.10860">
    <property type="entry name" value="Leucine Dehydrogenase, chain A, domain 1"/>
    <property type="match status" value="1"/>
</dbReference>
<evidence type="ECO:0000313" key="12">
    <source>
        <dbReference type="EMBL" id="KPH71209.1"/>
    </source>
</evidence>
<comment type="subunit">
    <text evidence="8">Homodimer.</text>
</comment>
<feature type="binding site" evidence="8">
    <location>
        <position position="104"/>
    </location>
    <ligand>
        <name>shikimate</name>
        <dbReference type="ChEBI" id="CHEBI:36208"/>
    </ligand>
</feature>
<dbReference type="Proteomes" id="UP000037854">
    <property type="component" value="Unassembled WGS sequence"/>
</dbReference>
<sequence>MSLQFQLIGYPIQHSLSPWIHERFLSKANLQGTYEINEIDPQHSFEEKIMEMKNNKELNGFNVTVPYKQKIIPYLDSLDKNAKTLGAVNTVLNKDGKWIGYNTDSTGYVRALETKYPELTKERKSKHVLILGAGGAARGIYCGLDFAGYVNIDIANRTTEKAWEIAELRSELTNTDILTLKEAENNLLKYDIIIQTTSVGMKPTTENTIIHLNSIKKDVIVSDIVYQPIKTKFLKEAENLGARIHYGHTMLLYQALYAFEIWTGLSVDINNMDEELQQVLEGR</sequence>
<accession>A0ABR5MFR0</accession>
<evidence type="ECO:0000256" key="3">
    <source>
        <dbReference type="ARBA" id="ARBA00022605"/>
    </source>
</evidence>
<evidence type="ECO:0000256" key="6">
    <source>
        <dbReference type="ARBA" id="ARBA00023141"/>
    </source>
</evidence>
<feature type="binding site" evidence="8">
    <location>
        <begin position="132"/>
        <end position="136"/>
    </location>
    <ligand>
        <name>NADP(+)</name>
        <dbReference type="ChEBI" id="CHEBI:58349"/>
    </ligand>
</feature>
<feature type="domain" description="Quinate/shikimate 5-dehydrogenase/glutamyl-tRNA reductase" evidence="9">
    <location>
        <begin position="122"/>
        <end position="210"/>
    </location>
</feature>
<dbReference type="InterPro" id="IPR011342">
    <property type="entry name" value="Shikimate_DH"/>
</dbReference>
<dbReference type="PANTHER" id="PTHR21089">
    <property type="entry name" value="SHIKIMATE DEHYDROGENASE"/>
    <property type="match status" value="1"/>
</dbReference>
<feature type="binding site" evidence="8">
    <location>
        <begin position="15"/>
        <end position="17"/>
    </location>
    <ligand>
        <name>shikimate</name>
        <dbReference type="ChEBI" id="CHEBI:36208"/>
    </ligand>
</feature>
<keyword evidence="5 8" id="KW-0560">Oxidoreductase</keyword>